<evidence type="ECO:0000256" key="2">
    <source>
        <dbReference type="ARBA" id="ARBA00022741"/>
    </source>
</evidence>
<proteinExistence type="predicted"/>
<evidence type="ECO:0000313" key="7">
    <source>
        <dbReference type="EMBL" id="OCH22156.1"/>
    </source>
</evidence>
<dbReference type="Gene3D" id="3.30.200.20">
    <property type="entry name" value="Phosphorylase Kinase, domain 1"/>
    <property type="match status" value="1"/>
</dbReference>
<organism evidence="7 8">
    <name type="scientific">Aliivibrio logei</name>
    <name type="common">Vibrio logei</name>
    <dbReference type="NCBI Taxonomy" id="688"/>
    <lineage>
        <taxon>Bacteria</taxon>
        <taxon>Pseudomonadati</taxon>
        <taxon>Pseudomonadota</taxon>
        <taxon>Gammaproteobacteria</taxon>
        <taxon>Vibrionales</taxon>
        <taxon>Vibrionaceae</taxon>
        <taxon>Aliivibrio</taxon>
    </lineage>
</organism>
<dbReference type="PROSITE" id="PS50011">
    <property type="entry name" value="PROTEIN_KINASE_DOM"/>
    <property type="match status" value="1"/>
</dbReference>
<sequence>MNTMNIDQFIGENNSIDNAIDSTKPKKIKPIPKVINGRYKIKRVLGVGGMGMVYQVDDLLLHSLGIDACEFAIKVLNSEASAYHDAELILVNEYLQANQLHHPNIVPISHLALCNESQRGFLVMPMIKGDLLSLLLESPFEFIPGNDRLKYAYVLINCLIHCHKRGVIHGDIKPSNVLISNNNEVYLFDFSISRNVNSEHNKFAIDFKNVHAWSGDYAAPEVLQGNAPTIKSDLYSLAILLYKLLLKTHPYQQKKDISTHRTKEEQQLHLLLLQAMRVVPSERQMNMKALLSIIKSINTQQSKTNNISALKRVTSIFTKR</sequence>
<dbReference type="PANTHER" id="PTHR43289">
    <property type="entry name" value="MITOGEN-ACTIVATED PROTEIN KINASE KINASE KINASE 20-RELATED"/>
    <property type="match status" value="1"/>
</dbReference>
<dbReference type="PANTHER" id="PTHR43289:SF34">
    <property type="entry name" value="SERINE_THREONINE-PROTEIN KINASE YBDM-RELATED"/>
    <property type="match status" value="1"/>
</dbReference>
<dbReference type="SUPFAM" id="SSF56112">
    <property type="entry name" value="Protein kinase-like (PK-like)"/>
    <property type="match status" value="1"/>
</dbReference>
<dbReference type="InterPro" id="IPR008271">
    <property type="entry name" value="Ser/Thr_kinase_AS"/>
</dbReference>
<keyword evidence="7" id="KW-0723">Serine/threonine-protein kinase</keyword>
<accession>A0A1B9P1B8</accession>
<dbReference type="PROSITE" id="PS00108">
    <property type="entry name" value="PROTEIN_KINASE_ST"/>
    <property type="match status" value="1"/>
</dbReference>
<dbReference type="GO" id="GO:0004674">
    <property type="term" value="F:protein serine/threonine kinase activity"/>
    <property type="evidence" value="ECO:0007669"/>
    <property type="project" value="UniProtKB-KW"/>
</dbReference>
<evidence type="ECO:0000256" key="1">
    <source>
        <dbReference type="ARBA" id="ARBA00022679"/>
    </source>
</evidence>
<evidence type="ECO:0000259" key="6">
    <source>
        <dbReference type="PROSITE" id="PS50011"/>
    </source>
</evidence>
<dbReference type="SMART" id="SM00220">
    <property type="entry name" value="S_TKc"/>
    <property type="match status" value="1"/>
</dbReference>
<dbReference type="GO" id="GO:0005524">
    <property type="term" value="F:ATP binding"/>
    <property type="evidence" value="ECO:0007669"/>
    <property type="project" value="UniProtKB-UniRule"/>
</dbReference>
<reference evidence="7 8" key="1">
    <citation type="submission" date="2016-06" db="EMBL/GenBank/DDBJ databases">
        <authorList>
            <person name="Kjaerup R.B."/>
            <person name="Dalgaard T.S."/>
            <person name="Juul-Madsen H.R."/>
        </authorList>
    </citation>
    <scope>NUCLEOTIDE SEQUENCE [LARGE SCALE GENOMIC DNA]</scope>
    <source>
        <strain evidence="7 8">1S159</strain>
    </source>
</reference>
<keyword evidence="1" id="KW-0808">Transferase</keyword>
<evidence type="ECO:0000313" key="8">
    <source>
        <dbReference type="Proteomes" id="UP000093523"/>
    </source>
</evidence>
<dbReference type="Proteomes" id="UP000093523">
    <property type="component" value="Unassembled WGS sequence"/>
</dbReference>
<dbReference type="Pfam" id="PF00069">
    <property type="entry name" value="Pkinase"/>
    <property type="match status" value="1"/>
</dbReference>
<dbReference type="InterPro" id="IPR011009">
    <property type="entry name" value="Kinase-like_dom_sf"/>
</dbReference>
<keyword evidence="4 5" id="KW-0067">ATP-binding</keyword>
<evidence type="ECO:0000256" key="3">
    <source>
        <dbReference type="ARBA" id="ARBA00022777"/>
    </source>
</evidence>
<dbReference type="AlphaFoldDB" id="A0A1B9P1B8"/>
<dbReference type="InterPro" id="IPR000719">
    <property type="entry name" value="Prot_kinase_dom"/>
</dbReference>
<dbReference type="InterPro" id="IPR017441">
    <property type="entry name" value="Protein_kinase_ATP_BS"/>
</dbReference>
<dbReference type="Gene3D" id="1.10.510.10">
    <property type="entry name" value="Transferase(Phosphotransferase) domain 1"/>
    <property type="match status" value="1"/>
</dbReference>
<feature type="binding site" evidence="5">
    <location>
        <position position="74"/>
    </location>
    <ligand>
        <name>ATP</name>
        <dbReference type="ChEBI" id="CHEBI:30616"/>
    </ligand>
</feature>
<keyword evidence="3 7" id="KW-0418">Kinase</keyword>
<gene>
    <name evidence="7" type="ORF">A6E04_09915</name>
</gene>
<feature type="domain" description="Protein kinase" evidence="6">
    <location>
        <begin position="39"/>
        <end position="320"/>
    </location>
</feature>
<dbReference type="RefSeq" id="WP_065610754.1">
    <property type="nucleotide sequence ID" value="NZ_CAWMPN010000008.1"/>
</dbReference>
<dbReference type="EMBL" id="MAJU01000008">
    <property type="protein sequence ID" value="OCH22156.1"/>
    <property type="molecule type" value="Genomic_DNA"/>
</dbReference>
<dbReference type="OrthoDB" id="9801841at2"/>
<name>A0A1B9P1B8_ALILO</name>
<dbReference type="PROSITE" id="PS00107">
    <property type="entry name" value="PROTEIN_KINASE_ATP"/>
    <property type="match status" value="1"/>
</dbReference>
<protein>
    <submittedName>
        <fullName evidence="7">Serine/threonine protein kinase</fullName>
    </submittedName>
</protein>
<evidence type="ECO:0000256" key="4">
    <source>
        <dbReference type="ARBA" id="ARBA00022840"/>
    </source>
</evidence>
<keyword evidence="2 5" id="KW-0547">Nucleotide-binding</keyword>
<evidence type="ECO:0000256" key="5">
    <source>
        <dbReference type="PROSITE-ProRule" id="PRU10141"/>
    </source>
</evidence>
<dbReference type="STRING" id="688.A6E04_09915"/>
<comment type="caution">
    <text evidence="7">The sequence shown here is derived from an EMBL/GenBank/DDBJ whole genome shotgun (WGS) entry which is preliminary data.</text>
</comment>